<feature type="transmembrane region" description="Helical" evidence="2">
    <location>
        <begin position="7"/>
        <end position="27"/>
    </location>
</feature>
<evidence type="ECO:0000256" key="1">
    <source>
        <dbReference type="SAM" id="MobiDB-lite"/>
    </source>
</evidence>
<reference evidence="3" key="1">
    <citation type="submission" date="2020-10" db="EMBL/GenBank/DDBJ databases">
        <authorList>
            <person name="Gilroy R."/>
        </authorList>
    </citation>
    <scope>NUCLEOTIDE SEQUENCE</scope>
    <source>
        <strain evidence="3">14700</strain>
    </source>
</reference>
<keyword evidence="2" id="KW-0472">Membrane</keyword>
<sequence>MGKKTRIVLLAVTVVIAVFTFGMMWAVRPSAQDPVLEAARERQSEPLLSVSEPLETDTAAISAEEKMAEKVAALLSSDEEFISALSNQIAANVSLDDYIPEITETVYSRIADDFDENLESGVLALYEKYSKALTSDIVMAILEEYDALSTEEKADVLSMDEIVTLLYDRYRGSIISDIAASISIDIADDSVAIATLTEEEARAIAEEIYEANKEEIISEAENRILADYSALSTEEKIAILSLEDQILVLYDSYRDALVEDILSEAPETLDRATVEGIIIAMYEINRDYIVSELLSELPEVETLSEEEVSDIIYGLYDENRDWIVSDIASELDSLSEDDIVAMYDEYAAFIADDVARRVHGDEEAEVAVMSEEAAEPEVQEEVIEEIPEEPVAEETAVPEPVVEETAPQKTQISVPSFSASVAPGASAEEYQAAREAQRRSEIEKALSFIQ</sequence>
<reference evidence="3" key="2">
    <citation type="journal article" date="2021" name="PeerJ">
        <title>Extensive microbial diversity within the chicken gut microbiome revealed by metagenomics and culture.</title>
        <authorList>
            <person name="Gilroy R."/>
            <person name="Ravi A."/>
            <person name="Getino M."/>
            <person name="Pursley I."/>
            <person name="Horton D.L."/>
            <person name="Alikhan N.F."/>
            <person name="Baker D."/>
            <person name="Gharbi K."/>
            <person name="Hall N."/>
            <person name="Watson M."/>
            <person name="Adriaenssens E.M."/>
            <person name="Foster-Nyarko E."/>
            <person name="Jarju S."/>
            <person name="Secka A."/>
            <person name="Antonio M."/>
            <person name="Oren A."/>
            <person name="Chaudhuri R.R."/>
            <person name="La Ragione R."/>
            <person name="Hildebrand F."/>
            <person name="Pallen M.J."/>
        </authorList>
    </citation>
    <scope>NUCLEOTIDE SEQUENCE</scope>
    <source>
        <strain evidence="3">14700</strain>
    </source>
</reference>
<feature type="compositionally biased region" description="Low complexity" evidence="1">
    <location>
        <begin position="393"/>
        <end position="408"/>
    </location>
</feature>
<dbReference type="Proteomes" id="UP000810292">
    <property type="component" value="Unassembled WGS sequence"/>
</dbReference>
<keyword evidence="2" id="KW-1133">Transmembrane helix</keyword>
<gene>
    <name evidence="3" type="ORF">IAA72_03595</name>
</gene>
<organism evidence="3 4">
    <name type="scientific">Candidatus Ornithospirochaeta stercoravium</name>
    <dbReference type="NCBI Taxonomy" id="2840897"/>
    <lineage>
        <taxon>Bacteria</taxon>
        <taxon>Pseudomonadati</taxon>
        <taxon>Spirochaetota</taxon>
        <taxon>Spirochaetia</taxon>
        <taxon>Spirochaetales</taxon>
        <taxon>Spirochaetaceae</taxon>
        <taxon>Spirochaetaceae incertae sedis</taxon>
        <taxon>Candidatus Ornithospirochaeta</taxon>
    </lineage>
</organism>
<protein>
    <submittedName>
        <fullName evidence="3">Uncharacterized protein</fullName>
    </submittedName>
</protein>
<dbReference type="AlphaFoldDB" id="A0A9D9IC54"/>
<dbReference type="EMBL" id="JADIMF010000057">
    <property type="protein sequence ID" value="MBO8468851.1"/>
    <property type="molecule type" value="Genomic_DNA"/>
</dbReference>
<feature type="region of interest" description="Disordered" evidence="1">
    <location>
        <begin position="390"/>
        <end position="417"/>
    </location>
</feature>
<evidence type="ECO:0000313" key="4">
    <source>
        <dbReference type="Proteomes" id="UP000810292"/>
    </source>
</evidence>
<keyword evidence="2" id="KW-0812">Transmembrane</keyword>
<name>A0A9D9IC54_9SPIO</name>
<proteinExistence type="predicted"/>
<accession>A0A9D9IC54</accession>
<comment type="caution">
    <text evidence="3">The sequence shown here is derived from an EMBL/GenBank/DDBJ whole genome shotgun (WGS) entry which is preliminary data.</text>
</comment>
<evidence type="ECO:0000256" key="2">
    <source>
        <dbReference type="SAM" id="Phobius"/>
    </source>
</evidence>
<evidence type="ECO:0000313" key="3">
    <source>
        <dbReference type="EMBL" id="MBO8468851.1"/>
    </source>
</evidence>